<dbReference type="AlphaFoldDB" id="A0A8E2WBQ0"/>
<dbReference type="Proteomes" id="UP000245631">
    <property type="component" value="Unassembled WGS sequence"/>
</dbReference>
<organism evidence="1 2">
    <name type="scientific">Rhizobium loti</name>
    <name type="common">Mesorhizobium loti</name>
    <dbReference type="NCBI Taxonomy" id="381"/>
    <lineage>
        <taxon>Bacteria</taxon>
        <taxon>Pseudomonadati</taxon>
        <taxon>Pseudomonadota</taxon>
        <taxon>Alphaproteobacteria</taxon>
        <taxon>Hyphomicrobiales</taxon>
        <taxon>Phyllobacteriaceae</taxon>
        <taxon>Mesorhizobium</taxon>
    </lineage>
</organism>
<name>A0A8E2WBQ0_RHILI</name>
<protein>
    <submittedName>
        <fullName evidence="1">Uncharacterized protein</fullName>
    </submittedName>
</protein>
<reference evidence="1 2" key="1">
    <citation type="submission" date="2018-05" db="EMBL/GenBank/DDBJ databases">
        <title>Genomic Encyclopedia of Type Strains, Phase IV (KMG-IV): sequencing the most valuable type-strain genomes for metagenomic binning, comparative biology and taxonomic classification.</title>
        <authorList>
            <person name="Goeker M."/>
        </authorList>
    </citation>
    <scope>NUCLEOTIDE SEQUENCE [LARGE SCALE GENOMIC DNA]</scope>
    <source>
        <strain evidence="1 2">DSM 2626</strain>
    </source>
</reference>
<evidence type="ECO:0000313" key="1">
    <source>
        <dbReference type="EMBL" id="PWJ90447.1"/>
    </source>
</evidence>
<comment type="caution">
    <text evidence="1">The sequence shown here is derived from an EMBL/GenBank/DDBJ whole genome shotgun (WGS) entry which is preliminary data.</text>
</comment>
<dbReference type="EMBL" id="QGGH01000005">
    <property type="protein sequence ID" value="PWJ90447.1"/>
    <property type="molecule type" value="Genomic_DNA"/>
</dbReference>
<sequence>MHVAHDQEPVCAAKTRETRVTLRRDENYLIHDMRPAAPCLAPPRC</sequence>
<gene>
    <name evidence="1" type="ORF">C8D77_105342</name>
</gene>
<evidence type="ECO:0000313" key="2">
    <source>
        <dbReference type="Proteomes" id="UP000245631"/>
    </source>
</evidence>
<accession>A0A8E2WBQ0</accession>
<proteinExistence type="predicted"/>